<dbReference type="GO" id="GO:0003723">
    <property type="term" value="F:RNA binding"/>
    <property type="evidence" value="ECO:0007669"/>
    <property type="project" value="TreeGrafter"/>
</dbReference>
<keyword evidence="1" id="KW-0747">Spliceosome</keyword>
<dbReference type="EMBL" id="JBAMMX010000002">
    <property type="protein sequence ID" value="KAK6945971.1"/>
    <property type="molecule type" value="Genomic_DNA"/>
</dbReference>
<feature type="non-terminal residue" evidence="5">
    <location>
        <position position="1"/>
    </location>
</feature>
<evidence type="ECO:0000313" key="5">
    <source>
        <dbReference type="EMBL" id="KAK6945971.1"/>
    </source>
</evidence>
<evidence type="ECO:0000313" key="6">
    <source>
        <dbReference type="Proteomes" id="UP001370490"/>
    </source>
</evidence>
<reference evidence="5 6" key="1">
    <citation type="submission" date="2023-12" db="EMBL/GenBank/DDBJ databases">
        <title>A high-quality genome assembly for Dillenia turbinata (Dilleniales).</title>
        <authorList>
            <person name="Chanderbali A."/>
        </authorList>
    </citation>
    <scope>NUCLEOTIDE SEQUENCE [LARGE SCALE GENOMIC DNA]</scope>
    <source>
        <strain evidence="5">LSX21</strain>
        <tissue evidence="5">Leaf</tissue>
    </source>
</reference>
<dbReference type="InterPro" id="IPR010920">
    <property type="entry name" value="LSM_dom_sf"/>
</dbReference>
<dbReference type="Gene3D" id="2.30.30.100">
    <property type="match status" value="1"/>
</dbReference>
<dbReference type="PANTHER" id="PTHR11021:SF0">
    <property type="entry name" value="SMALL NUCLEAR RIBONUCLEOPROTEIN F"/>
    <property type="match status" value="1"/>
</dbReference>
<dbReference type="Pfam" id="PF01423">
    <property type="entry name" value="LSM"/>
    <property type="match status" value="1"/>
</dbReference>
<dbReference type="InterPro" id="IPR016487">
    <property type="entry name" value="Lsm6/sSmF"/>
</dbReference>
<dbReference type="GO" id="GO:0005685">
    <property type="term" value="C:U1 snRNP"/>
    <property type="evidence" value="ECO:0007669"/>
    <property type="project" value="TreeGrafter"/>
</dbReference>
<gene>
    <name evidence="5" type="ORF">RJ641_013515</name>
</gene>
<dbReference type="PANTHER" id="PTHR11021">
    <property type="entry name" value="SMALL NUCLEAR RIBONUCLEOPROTEIN F SNRNP-F"/>
    <property type="match status" value="1"/>
</dbReference>
<sequence length="63" mass="7274">TIPVNPKPFLNNLTGKCVIVKLRWGMEYKGFLVSMDSYMNLHWQTVKNTLKGNSQEILGRFES</sequence>
<organism evidence="5 6">
    <name type="scientific">Dillenia turbinata</name>
    <dbReference type="NCBI Taxonomy" id="194707"/>
    <lineage>
        <taxon>Eukaryota</taxon>
        <taxon>Viridiplantae</taxon>
        <taxon>Streptophyta</taxon>
        <taxon>Embryophyta</taxon>
        <taxon>Tracheophyta</taxon>
        <taxon>Spermatophyta</taxon>
        <taxon>Magnoliopsida</taxon>
        <taxon>eudicotyledons</taxon>
        <taxon>Gunneridae</taxon>
        <taxon>Pentapetalae</taxon>
        <taxon>Dilleniales</taxon>
        <taxon>Dilleniaceae</taxon>
        <taxon>Dillenia</taxon>
    </lineage>
</organism>
<name>A0AAN8WDJ1_9MAGN</name>
<dbReference type="GO" id="GO:0000398">
    <property type="term" value="P:mRNA splicing, via spliceosome"/>
    <property type="evidence" value="ECO:0007669"/>
    <property type="project" value="InterPro"/>
</dbReference>
<keyword evidence="3" id="KW-0687">Ribonucleoprotein</keyword>
<dbReference type="SUPFAM" id="SSF50182">
    <property type="entry name" value="Sm-like ribonucleoproteins"/>
    <property type="match status" value="1"/>
</dbReference>
<protein>
    <submittedName>
        <fullName evidence="5">LSM domain, eukaryotic/archaea-type</fullName>
    </submittedName>
</protein>
<dbReference type="Proteomes" id="UP001370490">
    <property type="component" value="Unassembled WGS sequence"/>
</dbReference>
<evidence type="ECO:0000259" key="4">
    <source>
        <dbReference type="SMART" id="SM00651"/>
    </source>
</evidence>
<dbReference type="SMART" id="SM00651">
    <property type="entry name" value="Sm"/>
    <property type="match status" value="1"/>
</dbReference>
<accession>A0AAN8WDJ1</accession>
<comment type="caution">
    <text evidence="5">The sequence shown here is derived from an EMBL/GenBank/DDBJ whole genome shotgun (WGS) entry which is preliminary data.</text>
</comment>
<keyword evidence="6" id="KW-1185">Reference proteome</keyword>
<dbReference type="InterPro" id="IPR001163">
    <property type="entry name" value="Sm_dom_euk/arc"/>
</dbReference>
<feature type="non-terminal residue" evidence="5">
    <location>
        <position position="63"/>
    </location>
</feature>
<evidence type="ECO:0000256" key="3">
    <source>
        <dbReference type="ARBA" id="ARBA00023274"/>
    </source>
</evidence>
<proteinExistence type="predicted"/>
<evidence type="ECO:0000256" key="1">
    <source>
        <dbReference type="ARBA" id="ARBA00022728"/>
    </source>
</evidence>
<dbReference type="GO" id="GO:0071013">
    <property type="term" value="C:catalytic step 2 spliceosome"/>
    <property type="evidence" value="ECO:0007669"/>
    <property type="project" value="TreeGrafter"/>
</dbReference>
<feature type="domain" description="Sm" evidence="4">
    <location>
        <begin position="8"/>
        <end position="60"/>
    </location>
</feature>
<evidence type="ECO:0000256" key="2">
    <source>
        <dbReference type="ARBA" id="ARBA00023187"/>
    </source>
</evidence>
<dbReference type="AlphaFoldDB" id="A0AAN8WDJ1"/>
<keyword evidence="2" id="KW-0508">mRNA splicing</keyword>
<dbReference type="PIRSF" id="PIRSF006609">
    <property type="entry name" value="snRNP_SmF"/>
    <property type="match status" value="1"/>
</dbReference>
<dbReference type="GO" id="GO:0034715">
    <property type="term" value="C:pICln-Sm protein complex"/>
    <property type="evidence" value="ECO:0007669"/>
    <property type="project" value="TreeGrafter"/>
</dbReference>
<keyword evidence="1" id="KW-0507">mRNA processing</keyword>